<dbReference type="Gene3D" id="3.30.1120.90">
    <property type="entry name" value="Nucleosome assembly protein"/>
    <property type="match status" value="1"/>
</dbReference>
<protein>
    <recommendedName>
        <fullName evidence="6">Nap family protein</fullName>
    </recommendedName>
</protein>
<gene>
    <name evidence="4" type="ORF">L211DRAFT_834690</name>
</gene>
<comment type="similarity">
    <text evidence="1">Belongs to the nucleosome assembly protein (NAP) family.</text>
</comment>
<evidence type="ECO:0000256" key="2">
    <source>
        <dbReference type="SAM" id="Coils"/>
    </source>
</evidence>
<dbReference type="FunCoup" id="A0A3N4LZL5">
    <property type="interactions" value="577"/>
</dbReference>
<sequence length="369" mass="41931">MSVDTHATVAASAQAYAQLAELELEFDQAEAELLKHQIALFEPIYTRRQAVLASIPSFWSIIFENFGPELDEHITTEDWAFLGENLTSVNVSRPDVASNNPRTFEITFGLKDGNGVIDATEIRKKFIYRSLRDGDESWAGLISEPVEVKWISDEKDLSGGINGLSKRIFDVRKKRVEGRIEEMKNEGKRKGKKGQGKEDVGLSELELELEEKLNQTQSFFNWFSWTGDYFMVMEKEAEMKLREEKKAKGEEVIDSDEDDEKQGETDGIDVFPDGEKLAYLIAEDMFPSALKHFADAMEHNEPAEGDTDEEDGNDTDAESIELDSDLEAQLMKGNMRFQKQAGKKKRKSDDEMEEVDEEESTRGKKKARK</sequence>
<proteinExistence type="inferred from homology"/>
<dbReference type="InterPro" id="IPR002164">
    <property type="entry name" value="NAP_family"/>
</dbReference>
<name>A0A3N4LZL5_9PEZI</name>
<evidence type="ECO:0008006" key="6">
    <source>
        <dbReference type="Google" id="ProtNLM"/>
    </source>
</evidence>
<dbReference type="InParanoid" id="A0A3N4LZL5"/>
<dbReference type="GO" id="GO:0006334">
    <property type="term" value="P:nucleosome assembly"/>
    <property type="evidence" value="ECO:0007669"/>
    <property type="project" value="InterPro"/>
</dbReference>
<dbReference type="STRING" id="1051890.A0A3N4LZL5"/>
<reference evidence="4 5" key="1">
    <citation type="journal article" date="2018" name="Nat. Ecol. Evol.">
        <title>Pezizomycetes genomes reveal the molecular basis of ectomycorrhizal truffle lifestyle.</title>
        <authorList>
            <person name="Murat C."/>
            <person name="Payen T."/>
            <person name="Noel B."/>
            <person name="Kuo A."/>
            <person name="Morin E."/>
            <person name="Chen J."/>
            <person name="Kohler A."/>
            <person name="Krizsan K."/>
            <person name="Balestrini R."/>
            <person name="Da Silva C."/>
            <person name="Montanini B."/>
            <person name="Hainaut M."/>
            <person name="Levati E."/>
            <person name="Barry K.W."/>
            <person name="Belfiori B."/>
            <person name="Cichocki N."/>
            <person name="Clum A."/>
            <person name="Dockter R.B."/>
            <person name="Fauchery L."/>
            <person name="Guy J."/>
            <person name="Iotti M."/>
            <person name="Le Tacon F."/>
            <person name="Lindquist E.A."/>
            <person name="Lipzen A."/>
            <person name="Malagnac F."/>
            <person name="Mello A."/>
            <person name="Molinier V."/>
            <person name="Miyauchi S."/>
            <person name="Poulain J."/>
            <person name="Riccioni C."/>
            <person name="Rubini A."/>
            <person name="Sitrit Y."/>
            <person name="Splivallo R."/>
            <person name="Traeger S."/>
            <person name="Wang M."/>
            <person name="Zifcakova L."/>
            <person name="Wipf D."/>
            <person name="Zambonelli A."/>
            <person name="Paolocci F."/>
            <person name="Nowrousian M."/>
            <person name="Ottonello S."/>
            <person name="Baldrian P."/>
            <person name="Spatafora J.W."/>
            <person name="Henrissat B."/>
            <person name="Nagy L.G."/>
            <person name="Aury J.M."/>
            <person name="Wincker P."/>
            <person name="Grigoriev I.V."/>
            <person name="Bonfante P."/>
            <person name="Martin F.M."/>
        </authorList>
    </citation>
    <scope>NUCLEOTIDE SEQUENCE [LARGE SCALE GENOMIC DNA]</scope>
    <source>
        <strain evidence="4 5">ATCC MYA-4762</strain>
    </source>
</reference>
<dbReference type="SUPFAM" id="SSF143113">
    <property type="entry name" value="NAP-like"/>
    <property type="match status" value="1"/>
</dbReference>
<evidence type="ECO:0000256" key="3">
    <source>
        <dbReference type="SAM" id="MobiDB-lite"/>
    </source>
</evidence>
<feature type="compositionally biased region" description="Acidic residues" evidence="3">
    <location>
        <begin position="252"/>
        <end position="261"/>
    </location>
</feature>
<feature type="region of interest" description="Disordered" evidence="3">
    <location>
        <begin position="300"/>
        <end position="369"/>
    </location>
</feature>
<accession>A0A3N4LZL5</accession>
<evidence type="ECO:0000256" key="1">
    <source>
        <dbReference type="ARBA" id="ARBA00009947"/>
    </source>
</evidence>
<evidence type="ECO:0000313" key="4">
    <source>
        <dbReference type="EMBL" id="RPB27019.1"/>
    </source>
</evidence>
<feature type="coiled-coil region" evidence="2">
    <location>
        <begin position="12"/>
        <end position="39"/>
    </location>
</feature>
<feature type="region of interest" description="Disordered" evidence="3">
    <location>
        <begin position="243"/>
        <end position="270"/>
    </location>
</feature>
<dbReference type="EMBL" id="ML121532">
    <property type="protein sequence ID" value="RPB27019.1"/>
    <property type="molecule type" value="Genomic_DNA"/>
</dbReference>
<dbReference type="Proteomes" id="UP000267821">
    <property type="component" value="Unassembled WGS sequence"/>
</dbReference>
<dbReference type="GO" id="GO:0005634">
    <property type="term" value="C:nucleus"/>
    <property type="evidence" value="ECO:0007669"/>
    <property type="project" value="InterPro"/>
</dbReference>
<keyword evidence="2" id="KW-0175">Coiled coil</keyword>
<dbReference type="PANTHER" id="PTHR11875">
    <property type="entry name" value="TESTIS-SPECIFIC Y-ENCODED PROTEIN"/>
    <property type="match status" value="1"/>
</dbReference>
<keyword evidence="5" id="KW-1185">Reference proteome</keyword>
<dbReference type="AlphaFoldDB" id="A0A3N4LZL5"/>
<feature type="compositionally biased region" description="Acidic residues" evidence="3">
    <location>
        <begin position="350"/>
        <end position="359"/>
    </location>
</feature>
<organism evidence="4 5">
    <name type="scientific">Terfezia boudieri ATCC MYA-4762</name>
    <dbReference type="NCBI Taxonomy" id="1051890"/>
    <lineage>
        <taxon>Eukaryota</taxon>
        <taxon>Fungi</taxon>
        <taxon>Dikarya</taxon>
        <taxon>Ascomycota</taxon>
        <taxon>Pezizomycotina</taxon>
        <taxon>Pezizomycetes</taxon>
        <taxon>Pezizales</taxon>
        <taxon>Pezizaceae</taxon>
        <taxon>Terfezia</taxon>
    </lineage>
</organism>
<feature type="compositionally biased region" description="Acidic residues" evidence="3">
    <location>
        <begin position="303"/>
        <end position="326"/>
    </location>
</feature>
<evidence type="ECO:0000313" key="5">
    <source>
        <dbReference type="Proteomes" id="UP000267821"/>
    </source>
</evidence>
<dbReference type="InterPro" id="IPR037231">
    <property type="entry name" value="NAP-like_sf"/>
</dbReference>
<dbReference type="OrthoDB" id="19419at2759"/>